<protein>
    <recommendedName>
        <fullName evidence="2">DUF7587 domain-containing protein</fullName>
    </recommendedName>
</protein>
<dbReference type="PANTHER" id="PTHR40781">
    <property type="match status" value="1"/>
</dbReference>
<dbReference type="Proteomes" id="UP001278500">
    <property type="component" value="Unassembled WGS sequence"/>
</dbReference>
<organism evidence="3 4">
    <name type="scientific">Neurospora tetraspora</name>
    <dbReference type="NCBI Taxonomy" id="94610"/>
    <lineage>
        <taxon>Eukaryota</taxon>
        <taxon>Fungi</taxon>
        <taxon>Dikarya</taxon>
        <taxon>Ascomycota</taxon>
        <taxon>Pezizomycotina</taxon>
        <taxon>Sordariomycetes</taxon>
        <taxon>Sordariomycetidae</taxon>
        <taxon>Sordariales</taxon>
        <taxon>Sordariaceae</taxon>
        <taxon>Neurospora</taxon>
    </lineage>
</organism>
<evidence type="ECO:0000256" key="1">
    <source>
        <dbReference type="SAM" id="MobiDB-lite"/>
    </source>
</evidence>
<evidence type="ECO:0000259" key="2">
    <source>
        <dbReference type="Pfam" id="PF24494"/>
    </source>
</evidence>
<accession>A0AAE0MRB1</accession>
<feature type="compositionally biased region" description="Polar residues" evidence="1">
    <location>
        <begin position="303"/>
        <end position="319"/>
    </location>
</feature>
<dbReference type="AlphaFoldDB" id="A0AAE0MRB1"/>
<gene>
    <name evidence="3" type="ORF">B0H65DRAFT_429206</name>
</gene>
<feature type="compositionally biased region" description="Polar residues" evidence="1">
    <location>
        <begin position="395"/>
        <end position="410"/>
    </location>
</feature>
<evidence type="ECO:0000313" key="3">
    <source>
        <dbReference type="EMBL" id="KAK3343243.1"/>
    </source>
</evidence>
<feature type="domain" description="DUF7587" evidence="2">
    <location>
        <begin position="24"/>
        <end position="147"/>
    </location>
</feature>
<keyword evidence="4" id="KW-1185">Reference proteome</keyword>
<feature type="compositionally biased region" description="Basic and acidic residues" evidence="1">
    <location>
        <begin position="244"/>
        <end position="256"/>
    </location>
</feature>
<proteinExistence type="predicted"/>
<reference evidence="3" key="1">
    <citation type="journal article" date="2023" name="Mol. Phylogenet. Evol.">
        <title>Genome-scale phylogeny and comparative genomics of the fungal order Sordariales.</title>
        <authorList>
            <person name="Hensen N."/>
            <person name="Bonometti L."/>
            <person name="Westerberg I."/>
            <person name="Brannstrom I.O."/>
            <person name="Guillou S."/>
            <person name="Cros-Aarteil S."/>
            <person name="Calhoun S."/>
            <person name="Haridas S."/>
            <person name="Kuo A."/>
            <person name="Mondo S."/>
            <person name="Pangilinan J."/>
            <person name="Riley R."/>
            <person name="LaButti K."/>
            <person name="Andreopoulos B."/>
            <person name="Lipzen A."/>
            <person name="Chen C."/>
            <person name="Yan M."/>
            <person name="Daum C."/>
            <person name="Ng V."/>
            <person name="Clum A."/>
            <person name="Steindorff A."/>
            <person name="Ohm R.A."/>
            <person name="Martin F."/>
            <person name="Silar P."/>
            <person name="Natvig D.O."/>
            <person name="Lalanne C."/>
            <person name="Gautier V."/>
            <person name="Ament-Velasquez S.L."/>
            <person name="Kruys A."/>
            <person name="Hutchinson M.I."/>
            <person name="Powell A.J."/>
            <person name="Barry K."/>
            <person name="Miller A.N."/>
            <person name="Grigoriev I.V."/>
            <person name="Debuchy R."/>
            <person name="Gladieux P."/>
            <person name="Hiltunen Thoren M."/>
            <person name="Johannesson H."/>
        </authorList>
    </citation>
    <scope>NUCLEOTIDE SEQUENCE</scope>
    <source>
        <strain evidence="3">CBS 560.94</strain>
    </source>
</reference>
<reference evidence="3" key="2">
    <citation type="submission" date="2023-06" db="EMBL/GenBank/DDBJ databases">
        <authorList>
            <consortium name="Lawrence Berkeley National Laboratory"/>
            <person name="Haridas S."/>
            <person name="Hensen N."/>
            <person name="Bonometti L."/>
            <person name="Westerberg I."/>
            <person name="Brannstrom I.O."/>
            <person name="Guillou S."/>
            <person name="Cros-Aarteil S."/>
            <person name="Calhoun S."/>
            <person name="Kuo A."/>
            <person name="Mondo S."/>
            <person name="Pangilinan J."/>
            <person name="Riley R."/>
            <person name="Labutti K."/>
            <person name="Andreopoulos B."/>
            <person name="Lipzen A."/>
            <person name="Chen C."/>
            <person name="Yanf M."/>
            <person name="Daum C."/>
            <person name="Ng V."/>
            <person name="Clum A."/>
            <person name="Steindorff A."/>
            <person name="Ohm R."/>
            <person name="Martin F."/>
            <person name="Silar P."/>
            <person name="Natvig D."/>
            <person name="Lalanne C."/>
            <person name="Gautier V."/>
            <person name="Ament-Velasquez S.L."/>
            <person name="Kruys A."/>
            <person name="Hutchinson M.I."/>
            <person name="Powell A.J."/>
            <person name="Barry K."/>
            <person name="Miller A.N."/>
            <person name="Grigoriev I.V."/>
            <person name="Debuchy R."/>
            <person name="Gladieux P."/>
            <person name="Thoren M.H."/>
            <person name="Johannesson H."/>
        </authorList>
    </citation>
    <scope>NUCLEOTIDE SEQUENCE</scope>
    <source>
        <strain evidence="3">CBS 560.94</strain>
    </source>
</reference>
<feature type="compositionally biased region" description="Polar residues" evidence="1">
    <location>
        <begin position="215"/>
        <end position="230"/>
    </location>
</feature>
<dbReference type="EMBL" id="JAUEPP010000005">
    <property type="protein sequence ID" value="KAK3343243.1"/>
    <property type="molecule type" value="Genomic_DNA"/>
</dbReference>
<name>A0AAE0MRB1_9PEZI</name>
<dbReference type="PRINTS" id="PR01217">
    <property type="entry name" value="PRICHEXTENSN"/>
</dbReference>
<dbReference type="RefSeq" id="XP_062681036.1">
    <property type="nucleotide sequence ID" value="XM_062824808.1"/>
</dbReference>
<dbReference type="InterPro" id="IPR056009">
    <property type="entry name" value="DUF7587"/>
</dbReference>
<sequence>MEETPWATPRPWRLTDCFMTPELLPHYLYYVRHGTSQTSFGPNGDIHTKNPDKRLAISSRGELKELVRRHLDWSSRGPSLFISTFFDKSVAWLWGSQREPIVVMYTISTRRLPAHWPVVCAGVHTQNAFDADFLFLSYIPSQAIVRVDTIRPPLPEVLAAVDYSVPPAAPTLQGFVPPPPYVGPYPTPHNQFAPTPVPAPAPPYITSTRPPPQYSAPQHFTSPPYTTPAQYITPVPPVGTPSRVPREPGNEAHPRSESSYPCETGPDPSPAPHFTSPPHTPPGQITTVQPVESPPQVPPQLKDGTSVSELPVSSVTEPSIASDPELDVEPKTELVPEVDSDLPATPKPKTPVDKPETPVNKPETPVQSNPERAVKSNPETPAGTKISFFAEDSELTSSPVAERAVNSNPDTPAPVETNINFFAEN</sequence>
<dbReference type="Pfam" id="PF24494">
    <property type="entry name" value="DUF7587"/>
    <property type="match status" value="1"/>
</dbReference>
<feature type="region of interest" description="Disordered" evidence="1">
    <location>
        <begin position="192"/>
        <end position="425"/>
    </location>
</feature>
<evidence type="ECO:0000313" key="4">
    <source>
        <dbReference type="Proteomes" id="UP001278500"/>
    </source>
</evidence>
<comment type="caution">
    <text evidence="3">The sequence shown here is derived from an EMBL/GenBank/DDBJ whole genome shotgun (WGS) entry which is preliminary data.</text>
</comment>
<dbReference type="GeneID" id="87861962"/>
<feature type="compositionally biased region" description="Pro residues" evidence="1">
    <location>
        <begin position="195"/>
        <end position="214"/>
    </location>
</feature>
<dbReference type="PANTHER" id="PTHR40781:SF1">
    <property type="match status" value="1"/>
</dbReference>